<protein>
    <submittedName>
        <fullName evidence="1">Uncharacterized protein</fullName>
    </submittedName>
</protein>
<dbReference type="GeneID" id="26970356"/>
<evidence type="ECO:0000313" key="2">
    <source>
        <dbReference type="Proteomes" id="UP000002059"/>
    </source>
</evidence>
<dbReference type="AlphaFoldDB" id="A0A0A2V285"/>
<dbReference type="KEGG" id="pbl:PAAG_11306"/>
<proteinExistence type="predicted"/>
<evidence type="ECO:0000313" key="1">
    <source>
        <dbReference type="EMBL" id="KGQ01916.1"/>
    </source>
</evidence>
<reference evidence="1 2" key="1">
    <citation type="journal article" date="2011" name="PLoS Genet.">
        <title>Comparative genomic analysis of human fungal pathogens causing paracoccidioidomycosis.</title>
        <authorList>
            <person name="Desjardins C.A."/>
            <person name="Champion M.D."/>
            <person name="Holder J.W."/>
            <person name="Muszewska A."/>
            <person name="Goldberg J."/>
            <person name="Bailao A.M."/>
            <person name="Brigido M.M."/>
            <person name="Ferreira M.E."/>
            <person name="Garcia A.M."/>
            <person name="Grynberg M."/>
            <person name="Gujja S."/>
            <person name="Heiman D.I."/>
            <person name="Henn M.R."/>
            <person name="Kodira C.D."/>
            <person name="Leon-Narvaez H."/>
            <person name="Longo L.V."/>
            <person name="Ma L.J."/>
            <person name="Malavazi I."/>
            <person name="Matsuo A.L."/>
            <person name="Morais F.V."/>
            <person name="Pereira M."/>
            <person name="Rodriguez-Brito S."/>
            <person name="Sakthikumar S."/>
            <person name="Salem-Izacc S.M."/>
            <person name="Sykes S.M."/>
            <person name="Teixeira M.M."/>
            <person name="Vallejo M.C."/>
            <person name="Walter M.E."/>
            <person name="Yandava C."/>
            <person name="Young S."/>
            <person name="Zeng Q."/>
            <person name="Zucker J."/>
            <person name="Felipe M.S."/>
            <person name="Goldman G.H."/>
            <person name="Haas B.J."/>
            <person name="McEwen J.G."/>
            <person name="Nino-Vega G."/>
            <person name="Puccia R."/>
            <person name="San-Blas G."/>
            <person name="Soares C.M."/>
            <person name="Birren B.W."/>
            <person name="Cuomo C.A."/>
        </authorList>
    </citation>
    <scope>NUCLEOTIDE SEQUENCE [LARGE SCALE GENOMIC DNA]</scope>
    <source>
        <strain evidence="2">ATCC MYA-826 / Pb01</strain>
    </source>
</reference>
<dbReference type="Proteomes" id="UP000002059">
    <property type="component" value="Partially assembled WGS sequence"/>
</dbReference>
<keyword evidence="2" id="KW-1185">Reference proteome</keyword>
<name>A0A0A2V285_PARBA</name>
<accession>A0A0A2V285</accession>
<dbReference type="EMBL" id="KN293994">
    <property type="protein sequence ID" value="KGQ01916.1"/>
    <property type="molecule type" value="Genomic_DNA"/>
</dbReference>
<dbReference type="VEuPathDB" id="FungiDB:PAAG_11306"/>
<gene>
    <name evidence="1" type="ORF">PAAG_11306</name>
</gene>
<sequence>MSSLGAWYGEGTTCDCRLDFTHWVPRHVLLHDTDKKERGLINASIVWCVGGELQNISLLDAVTSYDATCLEDSAITASSAVIFQEILNFKTFGSQTKLLELVVSIDRHDHPGTFDRTLSHINPPAFLQTLHRYQRLPTTLHWSPF</sequence>
<organism evidence="1 2">
    <name type="scientific">Paracoccidioides lutzii (strain ATCC MYA-826 / Pb01)</name>
    <name type="common">Paracoccidioides brasiliensis</name>
    <dbReference type="NCBI Taxonomy" id="502779"/>
    <lineage>
        <taxon>Eukaryota</taxon>
        <taxon>Fungi</taxon>
        <taxon>Dikarya</taxon>
        <taxon>Ascomycota</taxon>
        <taxon>Pezizomycotina</taxon>
        <taxon>Eurotiomycetes</taxon>
        <taxon>Eurotiomycetidae</taxon>
        <taxon>Onygenales</taxon>
        <taxon>Ajellomycetaceae</taxon>
        <taxon>Paracoccidioides</taxon>
    </lineage>
</organism>
<dbReference type="HOGENOM" id="CLU_1787395_0_0_1"/>
<dbReference type="RefSeq" id="XP_015703400.1">
    <property type="nucleotide sequence ID" value="XM_015846978.1"/>
</dbReference>